<dbReference type="InterPro" id="IPR001789">
    <property type="entry name" value="Sig_transdc_resp-reg_receiver"/>
</dbReference>
<dbReference type="GO" id="GO:0000160">
    <property type="term" value="P:phosphorelay signal transduction system"/>
    <property type="evidence" value="ECO:0007669"/>
    <property type="project" value="InterPro"/>
</dbReference>
<sequence length="232" mass="25552">MRVVLGEDEALMRHGLVLLLERAGFSVVGMAANEEELVGETEHHRPDLVVTDIRMPPDHRDEGLRAAARVKARWPEIGVVVLSHHAQRGVAVDLLRDHATGIGYLLKQRVADVDQFLADLRSVAHGRTVIDPDVVSLLMTGAPRAATEGLTDRQERVLGLMARGYSNAAIARELSLSEKSVVHHVSHIYDILGLELTPDAHRRVQAVVRHLSADRWPGPLATSHRIDADRHG</sequence>
<feature type="domain" description="HTH luxR-type" evidence="6">
    <location>
        <begin position="143"/>
        <end position="214"/>
    </location>
</feature>
<dbReference type="PANTHER" id="PTHR43214">
    <property type="entry name" value="TWO-COMPONENT RESPONSE REGULATOR"/>
    <property type="match status" value="1"/>
</dbReference>
<gene>
    <name evidence="8" type="ORF">BN12_190008</name>
</gene>
<accession>A0A077LZE9</accession>
<dbReference type="PRINTS" id="PR00038">
    <property type="entry name" value="HTHLUXR"/>
</dbReference>
<evidence type="ECO:0000256" key="2">
    <source>
        <dbReference type="ARBA" id="ARBA00023015"/>
    </source>
</evidence>
<dbReference type="PROSITE" id="PS50043">
    <property type="entry name" value="HTH_LUXR_2"/>
    <property type="match status" value="1"/>
</dbReference>
<dbReference type="SUPFAM" id="SSF52172">
    <property type="entry name" value="CheY-like"/>
    <property type="match status" value="1"/>
</dbReference>
<dbReference type="PANTHER" id="PTHR43214:SF24">
    <property type="entry name" value="TRANSCRIPTIONAL REGULATORY PROTEIN NARL-RELATED"/>
    <property type="match status" value="1"/>
</dbReference>
<keyword evidence="1 5" id="KW-0597">Phosphoprotein</keyword>
<dbReference type="STRING" id="1194083.BN12_190008"/>
<dbReference type="InterPro" id="IPR039420">
    <property type="entry name" value="WalR-like"/>
</dbReference>
<proteinExistence type="predicted"/>
<dbReference type="GO" id="GO:0006355">
    <property type="term" value="P:regulation of DNA-templated transcription"/>
    <property type="evidence" value="ECO:0007669"/>
    <property type="project" value="InterPro"/>
</dbReference>
<dbReference type="SUPFAM" id="SSF46894">
    <property type="entry name" value="C-terminal effector domain of the bipartite response regulators"/>
    <property type="match status" value="1"/>
</dbReference>
<keyword evidence="2" id="KW-0805">Transcription regulation</keyword>
<evidence type="ECO:0000259" key="6">
    <source>
        <dbReference type="PROSITE" id="PS50043"/>
    </source>
</evidence>
<dbReference type="PROSITE" id="PS50110">
    <property type="entry name" value="RESPONSE_REGULATORY"/>
    <property type="match status" value="1"/>
</dbReference>
<dbReference type="EMBL" id="CAJB01000101">
    <property type="protein sequence ID" value="CCH77365.1"/>
    <property type="molecule type" value="Genomic_DNA"/>
</dbReference>
<dbReference type="OrthoDB" id="9808843at2"/>
<reference evidence="8 9" key="1">
    <citation type="journal article" date="2013" name="ISME J.">
        <title>A metabolic model for members of the genus Tetrasphaera involved in enhanced biological phosphorus removal.</title>
        <authorList>
            <person name="Kristiansen R."/>
            <person name="Nguyen H.T.T."/>
            <person name="Saunders A.M."/>
            <person name="Nielsen J.L."/>
            <person name="Wimmer R."/>
            <person name="Le V.Q."/>
            <person name="McIlroy S.J."/>
            <person name="Petrovski S."/>
            <person name="Seviour R.J."/>
            <person name="Calteau A."/>
            <person name="Nielsen K.L."/>
            <person name="Nielsen P.H."/>
        </authorList>
    </citation>
    <scope>NUCLEOTIDE SEQUENCE [LARGE SCALE GENOMIC DNA]</scope>
    <source>
        <strain evidence="8 9">T1-X7</strain>
    </source>
</reference>
<organism evidence="8 9">
    <name type="scientific">Nostocoides japonicum T1-X7</name>
    <dbReference type="NCBI Taxonomy" id="1194083"/>
    <lineage>
        <taxon>Bacteria</taxon>
        <taxon>Bacillati</taxon>
        <taxon>Actinomycetota</taxon>
        <taxon>Actinomycetes</taxon>
        <taxon>Micrococcales</taxon>
        <taxon>Intrasporangiaceae</taxon>
        <taxon>Nostocoides</taxon>
    </lineage>
</organism>
<dbReference type="CDD" id="cd06170">
    <property type="entry name" value="LuxR_C_like"/>
    <property type="match status" value="1"/>
</dbReference>
<dbReference type="GO" id="GO:0003677">
    <property type="term" value="F:DNA binding"/>
    <property type="evidence" value="ECO:0007669"/>
    <property type="project" value="UniProtKB-KW"/>
</dbReference>
<name>A0A077LZE9_9MICO</name>
<dbReference type="Gene3D" id="1.10.10.10">
    <property type="entry name" value="Winged helix-like DNA-binding domain superfamily/Winged helix DNA-binding domain"/>
    <property type="match status" value="1"/>
</dbReference>
<keyword evidence="9" id="KW-1185">Reference proteome</keyword>
<evidence type="ECO:0000256" key="5">
    <source>
        <dbReference type="PROSITE-ProRule" id="PRU00169"/>
    </source>
</evidence>
<comment type="caution">
    <text evidence="8">The sequence shown here is derived from an EMBL/GenBank/DDBJ whole genome shotgun (WGS) entry which is preliminary data.</text>
</comment>
<dbReference type="AlphaFoldDB" id="A0A077LZE9"/>
<dbReference type="Gene3D" id="3.40.50.2300">
    <property type="match status" value="1"/>
</dbReference>
<keyword evidence="3" id="KW-0238">DNA-binding</keyword>
<dbReference type="InterPro" id="IPR016032">
    <property type="entry name" value="Sig_transdc_resp-reg_C-effctor"/>
</dbReference>
<dbReference type="Pfam" id="PF00072">
    <property type="entry name" value="Response_reg"/>
    <property type="match status" value="1"/>
</dbReference>
<protein>
    <submittedName>
        <fullName evidence="8">Two component transcriptional regulator, LuxR family</fullName>
    </submittedName>
</protein>
<dbReference type="InterPro" id="IPR036388">
    <property type="entry name" value="WH-like_DNA-bd_sf"/>
</dbReference>
<evidence type="ECO:0000259" key="7">
    <source>
        <dbReference type="PROSITE" id="PS50110"/>
    </source>
</evidence>
<dbReference type="RefSeq" id="WP_048550274.1">
    <property type="nucleotide sequence ID" value="NZ_HF570958.1"/>
</dbReference>
<dbReference type="InterPro" id="IPR058245">
    <property type="entry name" value="NreC/VraR/RcsB-like_REC"/>
</dbReference>
<dbReference type="CDD" id="cd17535">
    <property type="entry name" value="REC_NarL-like"/>
    <property type="match status" value="1"/>
</dbReference>
<dbReference type="InterPro" id="IPR000792">
    <property type="entry name" value="Tscrpt_reg_LuxR_C"/>
</dbReference>
<evidence type="ECO:0000313" key="9">
    <source>
        <dbReference type="Proteomes" id="UP000035721"/>
    </source>
</evidence>
<dbReference type="Pfam" id="PF00196">
    <property type="entry name" value="GerE"/>
    <property type="match status" value="1"/>
</dbReference>
<evidence type="ECO:0000256" key="3">
    <source>
        <dbReference type="ARBA" id="ARBA00023125"/>
    </source>
</evidence>
<evidence type="ECO:0000256" key="4">
    <source>
        <dbReference type="ARBA" id="ARBA00023163"/>
    </source>
</evidence>
<feature type="domain" description="Response regulatory" evidence="7">
    <location>
        <begin position="2"/>
        <end position="122"/>
    </location>
</feature>
<dbReference type="SMART" id="SM00448">
    <property type="entry name" value="REC"/>
    <property type="match status" value="1"/>
</dbReference>
<dbReference type="SMART" id="SM00421">
    <property type="entry name" value="HTH_LUXR"/>
    <property type="match status" value="1"/>
</dbReference>
<dbReference type="InterPro" id="IPR011006">
    <property type="entry name" value="CheY-like_superfamily"/>
</dbReference>
<feature type="modified residue" description="4-aspartylphosphate" evidence="5">
    <location>
        <position position="52"/>
    </location>
</feature>
<dbReference type="Proteomes" id="UP000035721">
    <property type="component" value="Unassembled WGS sequence"/>
</dbReference>
<keyword evidence="4" id="KW-0804">Transcription</keyword>
<evidence type="ECO:0000313" key="8">
    <source>
        <dbReference type="EMBL" id="CCH77365.1"/>
    </source>
</evidence>
<evidence type="ECO:0000256" key="1">
    <source>
        <dbReference type="ARBA" id="ARBA00022553"/>
    </source>
</evidence>